<feature type="transmembrane region" description="Helical" evidence="11">
    <location>
        <begin position="84"/>
        <end position="102"/>
    </location>
</feature>
<gene>
    <name evidence="13" type="ORF">CINCED_3A013070</name>
</gene>
<feature type="domain" description="Cytochrome b561" evidence="12">
    <location>
        <begin position="54"/>
        <end position="258"/>
    </location>
</feature>
<keyword evidence="5 11" id="KW-0812">Transmembrane</keyword>
<evidence type="ECO:0000256" key="1">
    <source>
        <dbReference type="ARBA" id="ARBA00001970"/>
    </source>
</evidence>
<feature type="transmembrane region" description="Helical" evidence="11">
    <location>
        <begin position="195"/>
        <end position="217"/>
    </location>
</feature>
<comment type="cofactor">
    <cofactor evidence="1">
        <name>heme b</name>
        <dbReference type="ChEBI" id="CHEBI:60344"/>
    </cofactor>
</comment>
<name>A0A5E4N518_9HEMI</name>
<dbReference type="Pfam" id="PF03188">
    <property type="entry name" value="Cytochrom_B561"/>
    <property type="match status" value="1"/>
</dbReference>
<dbReference type="PANTHER" id="PTHR10106">
    <property type="entry name" value="CYTOCHROME B561-RELATED"/>
    <property type="match status" value="1"/>
</dbReference>
<organism evidence="13 14">
    <name type="scientific">Cinara cedri</name>
    <dbReference type="NCBI Taxonomy" id="506608"/>
    <lineage>
        <taxon>Eukaryota</taxon>
        <taxon>Metazoa</taxon>
        <taxon>Ecdysozoa</taxon>
        <taxon>Arthropoda</taxon>
        <taxon>Hexapoda</taxon>
        <taxon>Insecta</taxon>
        <taxon>Pterygota</taxon>
        <taxon>Neoptera</taxon>
        <taxon>Paraneoptera</taxon>
        <taxon>Hemiptera</taxon>
        <taxon>Sternorrhyncha</taxon>
        <taxon>Aphidomorpha</taxon>
        <taxon>Aphidoidea</taxon>
        <taxon>Aphididae</taxon>
        <taxon>Lachninae</taxon>
        <taxon>Cinara</taxon>
    </lineage>
</organism>
<protein>
    <submittedName>
        <fullName evidence="13">Major facilitator superfamily domain,Cytochrome b561/ferric reductase transmembrane</fullName>
    </submittedName>
</protein>
<evidence type="ECO:0000256" key="4">
    <source>
        <dbReference type="ARBA" id="ARBA00022617"/>
    </source>
</evidence>
<keyword evidence="10 11" id="KW-0472">Membrane</keyword>
<dbReference type="InterPro" id="IPR036259">
    <property type="entry name" value="MFS_trans_sf"/>
</dbReference>
<dbReference type="SMART" id="SM00665">
    <property type="entry name" value="B561"/>
    <property type="match status" value="1"/>
</dbReference>
<dbReference type="SUPFAM" id="SSF103473">
    <property type="entry name" value="MFS general substrate transporter"/>
    <property type="match status" value="1"/>
</dbReference>
<feature type="transmembrane region" description="Helical" evidence="11">
    <location>
        <begin position="237"/>
        <end position="257"/>
    </location>
</feature>
<evidence type="ECO:0000313" key="13">
    <source>
        <dbReference type="EMBL" id="VVC39778.1"/>
    </source>
</evidence>
<proteinExistence type="predicted"/>
<dbReference type="OrthoDB" id="907479at2759"/>
<evidence type="ECO:0000256" key="6">
    <source>
        <dbReference type="ARBA" id="ARBA00022723"/>
    </source>
</evidence>
<feature type="transmembrane region" description="Helical" evidence="11">
    <location>
        <begin position="49"/>
        <end position="72"/>
    </location>
</feature>
<comment type="subcellular location">
    <subcellularLocation>
        <location evidence="2">Membrane</location>
        <topology evidence="2">Multi-pass membrane protein</topology>
    </subcellularLocation>
</comment>
<keyword evidence="9" id="KW-0408">Iron</keyword>
<evidence type="ECO:0000256" key="7">
    <source>
        <dbReference type="ARBA" id="ARBA00022982"/>
    </source>
</evidence>
<evidence type="ECO:0000259" key="12">
    <source>
        <dbReference type="PROSITE" id="PS50939"/>
    </source>
</evidence>
<dbReference type="AlphaFoldDB" id="A0A5E4N518"/>
<keyword evidence="6" id="KW-0479">Metal-binding</keyword>
<dbReference type="Proteomes" id="UP000325440">
    <property type="component" value="Unassembled WGS sequence"/>
</dbReference>
<dbReference type="GO" id="GO:0046872">
    <property type="term" value="F:metal ion binding"/>
    <property type="evidence" value="ECO:0007669"/>
    <property type="project" value="UniProtKB-KW"/>
</dbReference>
<evidence type="ECO:0000256" key="5">
    <source>
        <dbReference type="ARBA" id="ARBA00022692"/>
    </source>
</evidence>
<accession>A0A5E4N518</accession>
<keyword evidence="8 11" id="KW-1133">Transmembrane helix</keyword>
<evidence type="ECO:0000256" key="8">
    <source>
        <dbReference type="ARBA" id="ARBA00022989"/>
    </source>
</evidence>
<sequence length="279" mass="31913">MTRKRLKITSELENSKIETVSTSNNMALNNGLSQNNVQSQSDDKHFSYFSLYIVFQIIGLLLIFAVGFWIFVFRGGVGFSESKIIFNWHPLLMTIGFVYLFANSILHYRTFRHKNKRDLKNQHAIIHGCIIILILLAGWASFASHLYNNPPIPNLYTLHSWLGVVTILMFLSQFIGGFMSFLYPGIAVQYREAIMPYHVFFGVFNFALVIATSLLGLCEKLIFSLKDEYRTFPNEGLFGNFIGLLFMVFGGLVVFMVTKPEYKRHSKPEDSMLLSQGSE</sequence>
<dbReference type="EMBL" id="CABPRJ010001897">
    <property type="protein sequence ID" value="VVC39778.1"/>
    <property type="molecule type" value="Genomic_DNA"/>
</dbReference>
<feature type="transmembrane region" description="Helical" evidence="11">
    <location>
        <begin position="162"/>
        <end position="183"/>
    </location>
</feature>
<keyword evidence="3" id="KW-0813">Transport</keyword>
<evidence type="ECO:0000256" key="3">
    <source>
        <dbReference type="ARBA" id="ARBA00022448"/>
    </source>
</evidence>
<evidence type="ECO:0000256" key="9">
    <source>
        <dbReference type="ARBA" id="ARBA00023004"/>
    </source>
</evidence>
<evidence type="ECO:0000256" key="10">
    <source>
        <dbReference type="ARBA" id="ARBA00023136"/>
    </source>
</evidence>
<keyword evidence="4" id="KW-0349">Heme</keyword>
<evidence type="ECO:0000256" key="11">
    <source>
        <dbReference type="SAM" id="Phobius"/>
    </source>
</evidence>
<dbReference type="GO" id="GO:0016491">
    <property type="term" value="F:oxidoreductase activity"/>
    <property type="evidence" value="ECO:0007669"/>
    <property type="project" value="InterPro"/>
</dbReference>
<dbReference type="PANTHER" id="PTHR10106:SF0">
    <property type="entry name" value="LD36721P"/>
    <property type="match status" value="1"/>
</dbReference>
<dbReference type="PROSITE" id="PS50939">
    <property type="entry name" value="CYTOCHROME_B561"/>
    <property type="match status" value="1"/>
</dbReference>
<evidence type="ECO:0000256" key="2">
    <source>
        <dbReference type="ARBA" id="ARBA00004141"/>
    </source>
</evidence>
<dbReference type="GO" id="GO:0016020">
    <property type="term" value="C:membrane"/>
    <property type="evidence" value="ECO:0007669"/>
    <property type="project" value="UniProtKB-SubCell"/>
</dbReference>
<keyword evidence="14" id="KW-1185">Reference proteome</keyword>
<dbReference type="FunFam" id="1.20.120.1770:FF:000001">
    <property type="entry name" value="Cytochrome b reductase 1"/>
    <property type="match status" value="1"/>
</dbReference>
<feature type="transmembrane region" description="Helical" evidence="11">
    <location>
        <begin position="123"/>
        <end position="142"/>
    </location>
</feature>
<dbReference type="InterPro" id="IPR006593">
    <property type="entry name" value="Cyt_b561/ferric_Rdtase_TM"/>
</dbReference>
<dbReference type="Gene3D" id="1.20.120.1770">
    <property type="match status" value="1"/>
</dbReference>
<evidence type="ECO:0000313" key="14">
    <source>
        <dbReference type="Proteomes" id="UP000325440"/>
    </source>
</evidence>
<dbReference type="InterPro" id="IPR043205">
    <property type="entry name" value="CYB561/CYBRD1-like"/>
</dbReference>
<reference evidence="13 14" key="1">
    <citation type="submission" date="2019-08" db="EMBL/GenBank/DDBJ databases">
        <authorList>
            <person name="Alioto T."/>
            <person name="Alioto T."/>
            <person name="Gomez Garrido J."/>
        </authorList>
    </citation>
    <scope>NUCLEOTIDE SEQUENCE [LARGE SCALE GENOMIC DNA]</scope>
</reference>
<keyword evidence="7" id="KW-0249">Electron transport</keyword>